<dbReference type="AlphaFoldDB" id="A0AAU8CSM4"/>
<evidence type="ECO:0000256" key="1">
    <source>
        <dbReference type="ARBA" id="ARBA00001966"/>
    </source>
</evidence>
<dbReference type="SUPFAM" id="SSF102114">
    <property type="entry name" value="Radical SAM enzymes"/>
    <property type="match status" value="1"/>
</dbReference>
<dbReference type="InterPro" id="IPR007197">
    <property type="entry name" value="rSAM"/>
</dbReference>
<reference evidence="10" key="1">
    <citation type="submission" date="2024-06" db="EMBL/GenBank/DDBJ databases">
        <title>Mesorhizobium karijinii sp. nov., a symbiont of the iconic Swainsona formosa from arid Australia.</title>
        <authorList>
            <person name="Hill Y.J."/>
            <person name="Watkin E.L.J."/>
            <person name="O'Hara G.W."/>
            <person name="Terpolilli J."/>
            <person name="Tye M.L."/>
            <person name="Kohlmeier M.G."/>
        </authorList>
    </citation>
    <scope>NUCLEOTIDE SEQUENCE</scope>
    <source>
        <strain evidence="10">WSM2240</strain>
    </source>
</reference>
<evidence type="ECO:0000259" key="8">
    <source>
        <dbReference type="PROSITE" id="PS51332"/>
    </source>
</evidence>
<dbReference type="InterPro" id="IPR006638">
    <property type="entry name" value="Elp3/MiaA/NifB-like_rSAM"/>
</dbReference>
<dbReference type="RefSeq" id="WP_353642513.1">
    <property type="nucleotide sequence ID" value="NZ_CP159253.1"/>
</dbReference>
<dbReference type="PANTHER" id="PTHR43409:SF7">
    <property type="entry name" value="BLL1977 PROTEIN"/>
    <property type="match status" value="1"/>
</dbReference>
<dbReference type="PROSITE" id="PS51918">
    <property type="entry name" value="RADICAL_SAM"/>
    <property type="match status" value="1"/>
</dbReference>
<dbReference type="GO" id="GO:0031419">
    <property type="term" value="F:cobalamin binding"/>
    <property type="evidence" value="ECO:0007669"/>
    <property type="project" value="InterPro"/>
</dbReference>
<dbReference type="GO" id="GO:0003824">
    <property type="term" value="F:catalytic activity"/>
    <property type="evidence" value="ECO:0007669"/>
    <property type="project" value="InterPro"/>
</dbReference>
<keyword evidence="4" id="KW-0949">S-adenosyl-L-methionine</keyword>
<dbReference type="InterPro" id="IPR058240">
    <property type="entry name" value="rSAM_sf"/>
</dbReference>
<name>A0AAU8CSM4_9HYPH</name>
<keyword evidence="6" id="KW-0408">Iron</keyword>
<protein>
    <submittedName>
        <fullName evidence="10">Radical SAM protein</fullName>
    </submittedName>
</protein>
<dbReference type="SFLD" id="SFLDG01082">
    <property type="entry name" value="B12-binding_domain_containing"/>
    <property type="match status" value="1"/>
</dbReference>
<evidence type="ECO:0000313" key="10">
    <source>
        <dbReference type="EMBL" id="XCG49958.1"/>
    </source>
</evidence>
<evidence type="ECO:0000259" key="9">
    <source>
        <dbReference type="PROSITE" id="PS51918"/>
    </source>
</evidence>
<dbReference type="InterPro" id="IPR034466">
    <property type="entry name" value="Methyltransferase_Class_B"/>
</dbReference>
<feature type="domain" description="Radical SAM core" evidence="9">
    <location>
        <begin position="200"/>
        <end position="437"/>
    </location>
</feature>
<accession>A0AAU8CSM4</accession>
<feature type="domain" description="B12-binding" evidence="8">
    <location>
        <begin position="14"/>
        <end position="156"/>
    </location>
</feature>
<dbReference type="SFLD" id="SFLDG01123">
    <property type="entry name" value="methyltransferase_(Class_B)"/>
    <property type="match status" value="1"/>
</dbReference>
<dbReference type="GO" id="GO:0051539">
    <property type="term" value="F:4 iron, 4 sulfur cluster binding"/>
    <property type="evidence" value="ECO:0007669"/>
    <property type="project" value="UniProtKB-KW"/>
</dbReference>
<sequence length="469" mass="51353">MKDSRILGAANTLDLLLVNSPLKDYGHERRVNDFTLPTLGLGYIATVATAAGFAVGLLDSEALGVGIDETARIINEAAPRWVGLNLLAPTYRYSQAVLAKADPSIHVMLGGHQAKAMPAEILADPILPRIDALVVGEAETRIPLLLGDICAREDMPLVGWRDGDKAMVPRLQGERALLAPDIDALPLLDRSFLPQDPYIDEDQVESAMVASRGCPFDCSFCGAAISGNPDVSIRIRTADNIIAEMTELRDRYGVTRIRFVDDLFLASPKVITNTLRAFSNASLGLRWDATGRINILDKVPESIIDLMVDSGCREVALGIETGSDRLLSHIDKKITVAQVMRVVTRLCRAGISVKGYFMLGLPTETHAEHQATLRLIENLWNLTAGMPGRFRCSAFEYRPYPGTPDWNRLLRSGYSASEMLWYGSPASVETGASVGRDEFNFSTGLQFGEVPVDQVRKNLYTIMALQHAR</sequence>
<keyword evidence="5" id="KW-0479">Metal-binding</keyword>
<dbReference type="Pfam" id="PF02310">
    <property type="entry name" value="B12-binding"/>
    <property type="match status" value="1"/>
</dbReference>
<keyword evidence="2" id="KW-0489">Methyltransferase</keyword>
<dbReference type="InterPro" id="IPR051198">
    <property type="entry name" value="BchE-like"/>
</dbReference>
<dbReference type="Gene3D" id="3.40.50.280">
    <property type="entry name" value="Cobalamin-binding domain"/>
    <property type="match status" value="1"/>
</dbReference>
<evidence type="ECO:0000256" key="7">
    <source>
        <dbReference type="ARBA" id="ARBA00023014"/>
    </source>
</evidence>
<dbReference type="GO" id="GO:0046872">
    <property type="term" value="F:metal ion binding"/>
    <property type="evidence" value="ECO:0007669"/>
    <property type="project" value="UniProtKB-KW"/>
</dbReference>
<dbReference type="InterPro" id="IPR006158">
    <property type="entry name" value="Cobalamin-bd"/>
</dbReference>
<keyword evidence="7" id="KW-0411">Iron-sulfur</keyword>
<dbReference type="EMBL" id="CP159253">
    <property type="protein sequence ID" value="XCG49958.1"/>
    <property type="molecule type" value="Genomic_DNA"/>
</dbReference>
<proteinExistence type="predicted"/>
<dbReference type="Gene3D" id="3.80.30.20">
    <property type="entry name" value="tm_1862 like domain"/>
    <property type="match status" value="1"/>
</dbReference>
<dbReference type="SMART" id="SM00729">
    <property type="entry name" value="Elp3"/>
    <property type="match status" value="1"/>
</dbReference>
<comment type="cofactor">
    <cofactor evidence="1">
        <name>[4Fe-4S] cluster</name>
        <dbReference type="ChEBI" id="CHEBI:49883"/>
    </cofactor>
</comment>
<evidence type="ECO:0000256" key="6">
    <source>
        <dbReference type="ARBA" id="ARBA00023004"/>
    </source>
</evidence>
<dbReference type="Pfam" id="PF04055">
    <property type="entry name" value="Radical_SAM"/>
    <property type="match status" value="1"/>
</dbReference>
<dbReference type="PANTHER" id="PTHR43409">
    <property type="entry name" value="ANAEROBIC MAGNESIUM-PROTOPORPHYRIN IX MONOMETHYL ESTER CYCLASE-RELATED"/>
    <property type="match status" value="1"/>
</dbReference>
<organism evidence="10">
    <name type="scientific">Mesorhizobium sp. WSM2240</name>
    <dbReference type="NCBI Taxonomy" id="3228851"/>
    <lineage>
        <taxon>Bacteria</taxon>
        <taxon>Pseudomonadati</taxon>
        <taxon>Pseudomonadota</taxon>
        <taxon>Alphaproteobacteria</taxon>
        <taxon>Hyphomicrobiales</taxon>
        <taxon>Phyllobacteriaceae</taxon>
        <taxon>Mesorhizobium</taxon>
    </lineage>
</organism>
<gene>
    <name evidence="10" type="ORF">ABVK50_05510</name>
</gene>
<evidence type="ECO:0000256" key="5">
    <source>
        <dbReference type="ARBA" id="ARBA00022723"/>
    </source>
</evidence>
<dbReference type="SFLD" id="SFLDS00029">
    <property type="entry name" value="Radical_SAM"/>
    <property type="match status" value="1"/>
</dbReference>
<dbReference type="InterPro" id="IPR023404">
    <property type="entry name" value="rSAM_horseshoe"/>
</dbReference>
<keyword evidence="3" id="KW-0808">Transferase</keyword>
<evidence type="ECO:0000256" key="2">
    <source>
        <dbReference type="ARBA" id="ARBA00022603"/>
    </source>
</evidence>
<dbReference type="PROSITE" id="PS51332">
    <property type="entry name" value="B12_BINDING"/>
    <property type="match status" value="1"/>
</dbReference>
<dbReference type="CDD" id="cd01335">
    <property type="entry name" value="Radical_SAM"/>
    <property type="match status" value="1"/>
</dbReference>
<evidence type="ECO:0000256" key="3">
    <source>
        <dbReference type="ARBA" id="ARBA00022679"/>
    </source>
</evidence>
<evidence type="ECO:0000256" key="4">
    <source>
        <dbReference type="ARBA" id="ARBA00022691"/>
    </source>
</evidence>